<keyword evidence="5" id="KW-1185">Reference proteome</keyword>
<evidence type="ECO:0000313" key="5">
    <source>
        <dbReference type="Proteomes" id="UP001220940"/>
    </source>
</evidence>
<dbReference type="Proteomes" id="UP001216384">
    <property type="component" value="Unassembled WGS sequence"/>
</dbReference>
<feature type="compositionally biased region" description="Polar residues" evidence="1">
    <location>
        <begin position="43"/>
        <end position="52"/>
    </location>
</feature>
<dbReference type="EMBL" id="JAJHZP010000018">
    <property type="protein sequence ID" value="MDC4183728.1"/>
    <property type="molecule type" value="Genomic_DNA"/>
</dbReference>
<evidence type="ECO:0000313" key="4">
    <source>
        <dbReference type="Proteomes" id="UP001216384"/>
    </source>
</evidence>
<organism evidence="3 4">
    <name type="scientific">Mycoplasma bradburyae</name>
    <dbReference type="NCBI Taxonomy" id="2963128"/>
    <lineage>
        <taxon>Bacteria</taxon>
        <taxon>Bacillati</taxon>
        <taxon>Mycoplasmatota</taxon>
        <taxon>Mollicutes</taxon>
        <taxon>Mycoplasmataceae</taxon>
        <taxon>Mycoplasma</taxon>
    </lineage>
</organism>
<name>A0AAW6HRA0_9MOLU</name>
<dbReference type="PROSITE" id="PS51257">
    <property type="entry name" value="PROKAR_LIPOPROTEIN"/>
    <property type="match status" value="1"/>
</dbReference>
<dbReference type="EMBL" id="JAJHZM010000014">
    <property type="protein sequence ID" value="MDC4182222.1"/>
    <property type="molecule type" value="Genomic_DNA"/>
</dbReference>
<proteinExistence type="predicted"/>
<evidence type="ECO:0000313" key="3">
    <source>
        <dbReference type="EMBL" id="MDC4183728.1"/>
    </source>
</evidence>
<evidence type="ECO:0000256" key="1">
    <source>
        <dbReference type="SAM" id="MobiDB-lite"/>
    </source>
</evidence>
<dbReference type="AlphaFoldDB" id="A0AAW6HRA0"/>
<feature type="compositionally biased region" description="Low complexity" evidence="1">
    <location>
        <begin position="53"/>
        <end position="101"/>
    </location>
</feature>
<dbReference type="Proteomes" id="UP001220940">
    <property type="component" value="Unassembled WGS sequence"/>
</dbReference>
<feature type="region of interest" description="Disordered" evidence="1">
    <location>
        <begin position="34"/>
        <end position="107"/>
    </location>
</feature>
<reference evidence="3 5" key="1">
    <citation type="submission" date="2021-11" db="EMBL/GenBank/DDBJ databases">
        <title>Description of Mycoplasma bradburyaesp. nov.from sea birds: a tribute to a great mycoplasmologist.</title>
        <authorList>
            <person name="Ramirez A.S."/>
            <person name="Poveda C."/>
            <person name="Suarez-Perez A."/>
            <person name="Rosales R.S."/>
            <person name="Dijkman R."/>
            <person name="Feberwee A."/>
            <person name="Spergser J."/>
            <person name="Szostak M.P."/>
            <person name="Ressel L."/>
            <person name="Calabuig P."/>
            <person name="Catania S."/>
            <person name="Gobbo F."/>
            <person name="Timofte D."/>
            <person name="Poveda J.B."/>
        </authorList>
    </citation>
    <scope>NUCLEOTIDE SEQUENCE</scope>
    <source>
        <strain evidence="2 5">T158</strain>
        <strain evidence="3">T264</strain>
    </source>
</reference>
<evidence type="ECO:0000313" key="2">
    <source>
        <dbReference type="EMBL" id="MDC4182222.1"/>
    </source>
</evidence>
<protein>
    <recommendedName>
        <fullName evidence="6">Lipoprotein</fullName>
    </recommendedName>
</protein>
<sequence length="616" mass="70044">MKRHNKKRLFTTLFACTLLTGTILSSCKDEDIKAHKNSKETTVKTGNGSTIESNGSDNSSNNQTSNSQDSNSNSNTNASNNTTTSTDISVNNNASSNAGSVTEYKEPEVDIPETAIPEPVIPVPVVTPTENKPLTEKEMYINKYNALIKKVELFISRIPGGQGIRDSYKMALEPSVLKPLRDQVESMNNNFDSVKKSGKLDSTYQQKLSYVKVFANAMRINFDELEEGKLTDYEIEEARSEEYIKLLNNQKSQIQNAKFIRLIDDNVKSIRDTVSATPSAPTLKSYNDKDGAIYNTFADTYKAVQKHIEERKIIKQRIAEKTAEFDRATTPSTFSWVNYSDNNKIFDLSPLMYENIDVGDYYEPSENNLSYDMVFKNANLKSVINKYINLFREEIKQGRGEYDANLNARIELQAGDINTLKPLIAFNDKYVETQIKKWNKLRKKLHLPELINASTIFDEEDKAKLILQGILGYTRGNFIRNKEVRNDGKMLSTGHSYNVATRETVQKHKLTYGENYYGSYNSPLLSRPDYGLTSEFVSTVLFKNVLGERHAYAKYGLDDASKIREWGHLLGALDNKFKYFYAVIIAEDEGADPSFKEYNRYRVNINDMLFSVARNH</sequence>
<gene>
    <name evidence="2" type="ORF">LNO68_03450</name>
    <name evidence="3" type="ORF">LNO71_03720</name>
</gene>
<dbReference type="RefSeq" id="WP_255034574.1">
    <property type="nucleotide sequence ID" value="NZ_CP101414.1"/>
</dbReference>
<evidence type="ECO:0008006" key="6">
    <source>
        <dbReference type="Google" id="ProtNLM"/>
    </source>
</evidence>
<accession>A0AAW6HRA0</accession>
<comment type="caution">
    <text evidence="3">The sequence shown here is derived from an EMBL/GenBank/DDBJ whole genome shotgun (WGS) entry which is preliminary data.</text>
</comment>